<protein>
    <recommendedName>
        <fullName evidence="4">Transferrin-like domain-containing protein</fullName>
    </recommendedName>
</protein>
<comment type="caution">
    <text evidence="5">The sequence shown here is derived from an EMBL/GenBank/DDBJ whole genome shotgun (WGS) entry which is preliminary data.</text>
</comment>
<organism evidence="5 6">
    <name type="scientific">Cherax quadricarinatus</name>
    <name type="common">Australian red claw crayfish</name>
    <dbReference type="NCBI Taxonomy" id="27406"/>
    <lineage>
        <taxon>Eukaryota</taxon>
        <taxon>Metazoa</taxon>
        <taxon>Ecdysozoa</taxon>
        <taxon>Arthropoda</taxon>
        <taxon>Crustacea</taxon>
        <taxon>Multicrustacea</taxon>
        <taxon>Malacostraca</taxon>
        <taxon>Eumalacostraca</taxon>
        <taxon>Eucarida</taxon>
        <taxon>Decapoda</taxon>
        <taxon>Pleocyemata</taxon>
        <taxon>Astacidea</taxon>
        <taxon>Parastacoidea</taxon>
        <taxon>Parastacidae</taxon>
        <taxon>Cherax</taxon>
    </lineage>
</organism>
<feature type="non-terminal residue" evidence="5">
    <location>
        <position position="1"/>
    </location>
</feature>
<dbReference type="EMBL" id="JARKIK010000012">
    <property type="protein sequence ID" value="KAK8748397.1"/>
    <property type="molecule type" value="Genomic_DNA"/>
</dbReference>
<keyword evidence="6" id="KW-1185">Reference proteome</keyword>
<evidence type="ECO:0000313" key="6">
    <source>
        <dbReference type="Proteomes" id="UP001445076"/>
    </source>
</evidence>
<dbReference type="GO" id="GO:0055037">
    <property type="term" value="C:recycling endosome"/>
    <property type="evidence" value="ECO:0007669"/>
    <property type="project" value="TreeGrafter"/>
</dbReference>
<dbReference type="FunFam" id="3.40.190.10:FF:000095">
    <property type="entry name" value="Lactotransferrin"/>
    <property type="match status" value="1"/>
</dbReference>
<evidence type="ECO:0000256" key="2">
    <source>
        <dbReference type="ARBA" id="ARBA00022525"/>
    </source>
</evidence>
<dbReference type="Pfam" id="PF00405">
    <property type="entry name" value="Transferrin"/>
    <property type="match status" value="4"/>
</dbReference>
<dbReference type="AlphaFoldDB" id="A0AAW0XVH1"/>
<dbReference type="SUPFAM" id="SSF53850">
    <property type="entry name" value="Periplasmic binding protein-like II"/>
    <property type="match status" value="3"/>
</dbReference>
<dbReference type="PRINTS" id="PR00422">
    <property type="entry name" value="TRANSFERRIN"/>
</dbReference>
<dbReference type="GO" id="GO:0005769">
    <property type="term" value="C:early endosome"/>
    <property type="evidence" value="ECO:0007669"/>
    <property type="project" value="TreeGrafter"/>
</dbReference>
<dbReference type="PROSITE" id="PS51408">
    <property type="entry name" value="TRANSFERRIN_LIKE_4"/>
    <property type="match status" value="3"/>
</dbReference>
<accession>A0AAW0XVH1</accession>
<gene>
    <name evidence="5" type="ORF">OTU49_016122</name>
</gene>
<evidence type="ECO:0000313" key="5">
    <source>
        <dbReference type="EMBL" id="KAK8748397.1"/>
    </source>
</evidence>
<dbReference type="CDD" id="cd13529">
    <property type="entry name" value="PBP2_transferrin"/>
    <property type="match status" value="3"/>
</dbReference>
<feature type="domain" description="Transferrin-like" evidence="4">
    <location>
        <begin position="805"/>
        <end position="1086"/>
    </location>
</feature>
<dbReference type="InterPro" id="IPR018195">
    <property type="entry name" value="Transferrin_Fe_BS"/>
</dbReference>
<evidence type="ECO:0000256" key="3">
    <source>
        <dbReference type="ARBA" id="ARBA00022737"/>
    </source>
</evidence>
<keyword evidence="2" id="KW-0964">Secreted</keyword>
<dbReference type="PANTHER" id="PTHR11485">
    <property type="entry name" value="TRANSFERRIN"/>
    <property type="match status" value="1"/>
</dbReference>
<evidence type="ECO:0000256" key="1">
    <source>
        <dbReference type="ARBA" id="ARBA00004613"/>
    </source>
</evidence>
<dbReference type="PANTHER" id="PTHR11485:SF57">
    <property type="entry name" value="TRANSFERRIN"/>
    <property type="match status" value="1"/>
</dbReference>
<dbReference type="PROSITE" id="PS00206">
    <property type="entry name" value="TRANSFERRIN_LIKE_2"/>
    <property type="match status" value="2"/>
</dbReference>
<keyword evidence="3" id="KW-0677">Repeat</keyword>
<dbReference type="GO" id="GO:0005615">
    <property type="term" value="C:extracellular space"/>
    <property type="evidence" value="ECO:0007669"/>
    <property type="project" value="TreeGrafter"/>
</dbReference>
<dbReference type="InterPro" id="IPR001156">
    <property type="entry name" value="Transferrin-like_dom"/>
</dbReference>
<dbReference type="Gene3D" id="3.40.190.10">
    <property type="entry name" value="Periplasmic binding protein-like II"/>
    <property type="match status" value="7"/>
</dbReference>
<sequence>QNPEVEKLFHYCLIGNGTILPLGDRTINDDEPCDWGKRPLPVLLFACIHDFCDEQRSLYLNALTRHSKIVLEILGLPPDTYFKAIRKPISPSKVLKQSGYKLNLTQAKNPVRFCVHSAAEAEKCEDLRLAAQGYGADAGLGVGCSLTTNASQCYPDIYFGNADVVALDGADVFQVTKDYGFERVLSEVYNVGGAIPTSSYYAVAVVKVDSNITSFSHLEGLKSCHTGIDKTAGWKLPLATLLERRLIDPSHCNYVTAAAEFFTGGSCAPGAKLPTYNTQSNYIDRLCSLCVGEGENHCARSSAEPFYSYTGAFRCLVHGGGDVTFIKHTTVPDNTDGSNTEDWAISLRSENFRLMCPSGGTAAVTEFRTCNLALVPAHEVVVSGRLTEARLSEVRQVLLGVAQVFSPSAPGSKTFKLFGKYQGKSDLLVKNSAVGLRALSEDTPEEIRRKKDYFKKLSELHNCDVRVCALEEQMADCKAMAATMTEEGQQFVCVSARDRLDCVRRVMRGQVDMTPLPGSYLKFNPNLRIIAQARDPIYAADDYRYKAVMVVRRGTVTRTLDLRGKKSCHTAYGRTTGWKIPLAMLKRDGVISPPCNPNQSSLEHEIVAVTTTFNRACVPGTWATITSVDSALKQRYAAMCSMCKSGTCDVNDDYIGYEGALRCLTEKGGDVAFSKLTVVQKFFSNARAVLVNTYGLMCPDGRIVDITSPNASDCFWAARPWDIYVTHGGASEAKVQKLQWALSQSKRKGEADLATRNWYFTTLGIDESFIDIVPTLDNMQTGYYYANSRMNIVEAEEICTDEKGVGFCVTSDDEYKKCDDLSKMLKLRGVSPELHCVRGSDIYNCVNKITLDLADVVSLTDVQLFTAKQQYNIGAILTESSGNDESYLYYLVAVIKKNSGINTASDLAGKTSCHAGHNSSTGGVIDSSLSNCLSNTSDFFKTYTEAFNCLEGADKDVAFVKLPTDSQSDIISDRGTSYLRAENFQLLCAHGVFPLTSYNVKECNLGRVPANVIVTRQSESSVRKEDMRHLLLMAAENFGKPESFFRLFYNYFSKTDLLFSDNTKKLIPVSDEDHQSFLTEMWYLACNLYDHHLKTANT</sequence>
<comment type="subcellular location">
    <subcellularLocation>
        <location evidence="1">Secreted</location>
    </subcellularLocation>
</comment>
<name>A0AAW0XVH1_CHEQU</name>
<dbReference type="Proteomes" id="UP001445076">
    <property type="component" value="Unassembled WGS sequence"/>
</dbReference>
<reference evidence="5 6" key="1">
    <citation type="journal article" date="2024" name="BMC Genomics">
        <title>Genome assembly of redclaw crayfish (Cherax quadricarinatus) provides insights into its immune adaptation and hypoxia tolerance.</title>
        <authorList>
            <person name="Liu Z."/>
            <person name="Zheng J."/>
            <person name="Li H."/>
            <person name="Fang K."/>
            <person name="Wang S."/>
            <person name="He J."/>
            <person name="Zhou D."/>
            <person name="Weng S."/>
            <person name="Chi M."/>
            <person name="Gu Z."/>
            <person name="He J."/>
            <person name="Li F."/>
            <person name="Wang M."/>
        </authorList>
    </citation>
    <scope>NUCLEOTIDE SEQUENCE [LARGE SCALE GENOMIC DNA]</scope>
    <source>
        <strain evidence="5">ZL_2023a</strain>
    </source>
</reference>
<dbReference type="SMART" id="SM00094">
    <property type="entry name" value="TR_FER"/>
    <property type="match status" value="3"/>
</dbReference>
<proteinExistence type="predicted"/>
<dbReference type="GO" id="GO:0006826">
    <property type="term" value="P:iron ion transport"/>
    <property type="evidence" value="ECO:0007669"/>
    <property type="project" value="TreeGrafter"/>
</dbReference>
<feature type="domain" description="Transferrin-like" evidence="4">
    <location>
        <begin position="465"/>
        <end position="791"/>
    </location>
</feature>
<dbReference type="GO" id="GO:0005886">
    <property type="term" value="C:plasma membrane"/>
    <property type="evidence" value="ECO:0007669"/>
    <property type="project" value="TreeGrafter"/>
</dbReference>
<feature type="domain" description="Transferrin-like" evidence="4">
    <location>
        <begin position="111"/>
        <end position="462"/>
    </location>
</feature>
<evidence type="ECO:0000259" key="4">
    <source>
        <dbReference type="PROSITE" id="PS51408"/>
    </source>
</evidence>